<protein>
    <submittedName>
        <fullName evidence="2">Uncharacterized protein</fullName>
    </submittedName>
</protein>
<evidence type="ECO:0000313" key="2">
    <source>
        <dbReference type="EMBL" id="GFE37570.1"/>
    </source>
</evidence>
<dbReference type="Proteomes" id="UP000431826">
    <property type="component" value="Unassembled WGS sequence"/>
</dbReference>
<evidence type="ECO:0000313" key="3">
    <source>
        <dbReference type="Proteomes" id="UP000431826"/>
    </source>
</evidence>
<dbReference type="AlphaFoldDB" id="A0A640UQ24"/>
<evidence type="ECO:0000256" key="1">
    <source>
        <dbReference type="SAM" id="MobiDB-lite"/>
    </source>
</evidence>
<accession>A0A640UQ24</accession>
<dbReference type="EMBL" id="BLIR01000001">
    <property type="protein sequence ID" value="GFE37570.1"/>
    <property type="molecule type" value="Genomic_DNA"/>
</dbReference>
<feature type="region of interest" description="Disordered" evidence="1">
    <location>
        <begin position="48"/>
        <end position="134"/>
    </location>
</feature>
<gene>
    <name evidence="2" type="ORF">Stube_22430</name>
</gene>
<reference evidence="2 3" key="1">
    <citation type="submission" date="2019-12" db="EMBL/GenBank/DDBJ databases">
        <title>Whole genome shotgun sequence of Streptomyces tubercidicus NBRC 13090.</title>
        <authorList>
            <person name="Ichikawa N."/>
            <person name="Kimura A."/>
            <person name="Kitahashi Y."/>
            <person name="Komaki H."/>
            <person name="Tamura T."/>
        </authorList>
    </citation>
    <scope>NUCLEOTIDE SEQUENCE [LARGE SCALE GENOMIC DNA]</scope>
    <source>
        <strain evidence="2 3">NBRC 13090</strain>
    </source>
</reference>
<feature type="compositionally biased region" description="Basic and acidic residues" evidence="1">
    <location>
        <begin position="99"/>
        <end position="115"/>
    </location>
</feature>
<name>A0A640UQ24_9ACTN</name>
<organism evidence="2 3">
    <name type="scientific">Streptomyces tubercidicus</name>
    <dbReference type="NCBI Taxonomy" id="47759"/>
    <lineage>
        <taxon>Bacteria</taxon>
        <taxon>Bacillati</taxon>
        <taxon>Actinomycetota</taxon>
        <taxon>Actinomycetes</taxon>
        <taxon>Kitasatosporales</taxon>
        <taxon>Streptomycetaceae</taxon>
        <taxon>Streptomyces</taxon>
    </lineage>
</organism>
<feature type="compositionally biased region" description="Basic residues" evidence="1">
    <location>
        <begin position="116"/>
        <end position="126"/>
    </location>
</feature>
<keyword evidence="3" id="KW-1185">Reference proteome</keyword>
<proteinExistence type="predicted"/>
<comment type="caution">
    <text evidence="2">The sequence shown here is derived from an EMBL/GenBank/DDBJ whole genome shotgun (WGS) entry which is preliminary data.</text>
</comment>
<sequence length="134" mass="14786">MIDPFIRESLESLREPLAGHRHSSKNPVASSATLIARIACRCLTSGPSPGQWCEASRETGRKGPWTAPRTAPGYGPGLHPDTDPDSIRMPTRMTPGRYPDPHPDETWAHTPDGTRARRPGRARVSRTAKERIRS</sequence>